<proteinExistence type="predicted"/>
<gene>
    <name evidence="2" type="ORF">L195_g009427</name>
</gene>
<dbReference type="AlphaFoldDB" id="A0A2K3PBW2"/>
<protein>
    <submittedName>
        <fullName evidence="2">Uncharacterized protein</fullName>
    </submittedName>
</protein>
<comment type="caution">
    <text evidence="2">The sequence shown here is derived from an EMBL/GenBank/DDBJ whole genome shotgun (WGS) entry which is preliminary data.</text>
</comment>
<reference evidence="2 3" key="1">
    <citation type="journal article" date="2014" name="Am. J. Bot.">
        <title>Genome assembly and annotation for red clover (Trifolium pratense; Fabaceae).</title>
        <authorList>
            <person name="Istvanek J."/>
            <person name="Jaros M."/>
            <person name="Krenek A."/>
            <person name="Repkova J."/>
        </authorList>
    </citation>
    <scope>NUCLEOTIDE SEQUENCE [LARGE SCALE GENOMIC DNA]</scope>
    <source>
        <strain evidence="3">cv. Tatra</strain>
        <tissue evidence="2">Young leaves</tissue>
    </source>
</reference>
<sequence length="73" mass="7756">MRKCRCSSKHHTQGGPRRLWLRRDRHQQASISGDASDGFGGGTGRGTVAESGQMSGGFSGGERTTDFCVPACL</sequence>
<feature type="compositionally biased region" description="Basic residues" evidence="1">
    <location>
        <begin position="1"/>
        <end position="12"/>
    </location>
</feature>
<feature type="region of interest" description="Disordered" evidence="1">
    <location>
        <begin position="1"/>
        <end position="73"/>
    </location>
</feature>
<organism evidence="2 3">
    <name type="scientific">Trifolium pratense</name>
    <name type="common">Red clover</name>
    <dbReference type="NCBI Taxonomy" id="57577"/>
    <lineage>
        <taxon>Eukaryota</taxon>
        <taxon>Viridiplantae</taxon>
        <taxon>Streptophyta</taxon>
        <taxon>Embryophyta</taxon>
        <taxon>Tracheophyta</taxon>
        <taxon>Spermatophyta</taxon>
        <taxon>Magnoliopsida</taxon>
        <taxon>eudicotyledons</taxon>
        <taxon>Gunneridae</taxon>
        <taxon>Pentapetalae</taxon>
        <taxon>rosids</taxon>
        <taxon>fabids</taxon>
        <taxon>Fabales</taxon>
        <taxon>Fabaceae</taxon>
        <taxon>Papilionoideae</taxon>
        <taxon>50 kb inversion clade</taxon>
        <taxon>NPAAA clade</taxon>
        <taxon>Hologalegina</taxon>
        <taxon>IRL clade</taxon>
        <taxon>Trifolieae</taxon>
        <taxon>Trifolium</taxon>
    </lineage>
</organism>
<accession>A0A2K3PBW2</accession>
<evidence type="ECO:0000256" key="1">
    <source>
        <dbReference type="SAM" id="MobiDB-lite"/>
    </source>
</evidence>
<dbReference type="EMBL" id="ASHM01005555">
    <property type="protein sequence ID" value="PNY12788.1"/>
    <property type="molecule type" value="Genomic_DNA"/>
</dbReference>
<dbReference type="Proteomes" id="UP000236291">
    <property type="component" value="Unassembled WGS sequence"/>
</dbReference>
<reference evidence="2 3" key="2">
    <citation type="journal article" date="2017" name="Front. Plant Sci.">
        <title>Gene Classification and Mining of Molecular Markers Useful in Red Clover (Trifolium pratense) Breeding.</title>
        <authorList>
            <person name="Istvanek J."/>
            <person name="Dluhosova J."/>
            <person name="Dluhos P."/>
            <person name="Patkova L."/>
            <person name="Nedelnik J."/>
            <person name="Repkova J."/>
        </authorList>
    </citation>
    <scope>NUCLEOTIDE SEQUENCE [LARGE SCALE GENOMIC DNA]</scope>
    <source>
        <strain evidence="3">cv. Tatra</strain>
        <tissue evidence="2">Young leaves</tissue>
    </source>
</reference>
<name>A0A2K3PBW2_TRIPR</name>
<evidence type="ECO:0000313" key="2">
    <source>
        <dbReference type="EMBL" id="PNY12788.1"/>
    </source>
</evidence>
<evidence type="ECO:0000313" key="3">
    <source>
        <dbReference type="Proteomes" id="UP000236291"/>
    </source>
</evidence>